<evidence type="ECO:0000313" key="2">
    <source>
        <dbReference type="Proteomes" id="UP001556367"/>
    </source>
</evidence>
<evidence type="ECO:0000313" key="1">
    <source>
        <dbReference type="EMBL" id="KAL0953814.1"/>
    </source>
</evidence>
<dbReference type="EMBL" id="JASNQZ010000008">
    <property type="protein sequence ID" value="KAL0953814.1"/>
    <property type="molecule type" value="Genomic_DNA"/>
</dbReference>
<dbReference type="Proteomes" id="UP001556367">
    <property type="component" value="Unassembled WGS sequence"/>
</dbReference>
<reference evidence="2" key="1">
    <citation type="submission" date="2024-06" db="EMBL/GenBank/DDBJ databases">
        <title>Multi-omics analyses provide insights into the biosynthesis of the anticancer antibiotic pleurotin in Hohenbuehelia grisea.</title>
        <authorList>
            <person name="Weaver J.A."/>
            <person name="Alberti F."/>
        </authorList>
    </citation>
    <scope>NUCLEOTIDE SEQUENCE [LARGE SCALE GENOMIC DNA]</scope>
    <source>
        <strain evidence="2">T-177</strain>
    </source>
</reference>
<comment type="caution">
    <text evidence="1">The sequence shown here is derived from an EMBL/GenBank/DDBJ whole genome shotgun (WGS) entry which is preliminary data.</text>
</comment>
<proteinExistence type="predicted"/>
<gene>
    <name evidence="1" type="ORF">HGRIS_004994</name>
</gene>
<accession>A0ABR3JDV1</accession>
<organism evidence="1 2">
    <name type="scientific">Hohenbuehelia grisea</name>
    <dbReference type="NCBI Taxonomy" id="104357"/>
    <lineage>
        <taxon>Eukaryota</taxon>
        <taxon>Fungi</taxon>
        <taxon>Dikarya</taxon>
        <taxon>Basidiomycota</taxon>
        <taxon>Agaricomycotina</taxon>
        <taxon>Agaricomycetes</taxon>
        <taxon>Agaricomycetidae</taxon>
        <taxon>Agaricales</taxon>
        <taxon>Pleurotineae</taxon>
        <taxon>Pleurotaceae</taxon>
        <taxon>Hohenbuehelia</taxon>
    </lineage>
</organism>
<protein>
    <submittedName>
        <fullName evidence="1">Uncharacterized protein</fullName>
    </submittedName>
</protein>
<keyword evidence="2" id="KW-1185">Reference proteome</keyword>
<sequence length="121" mass="13881">MRTRQPAQIVPPLLERRARTCLLTCTLNWTQTLLFSDQLKALEQLDLAEYLLMSSALVRKRPSIRIVETFKGMDFDAGKPIVIALDECTQLYMFPGKPAEYLPQLTIHNIANSFPTHDEDF</sequence>
<name>A0ABR3JDV1_9AGAR</name>